<evidence type="ECO:0000256" key="1">
    <source>
        <dbReference type="ARBA" id="ARBA00023125"/>
    </source>
</evidence>
<dbReference type="PROSITE" id="PS50977">
    <property type="entry name" value="HTH_TETR_2"/>
    <property type="match status" value="1"/>
</dbReference>
<dbReference type="RefSeq" id="WP_043392526.1">
    <property type="nucleotide sequence ID" value="NZ_JXST01000009.1"/>
</dbReference>
<evidence type="ECO:0000256" key="2">
    <source>
        <dbReference type="PROSITE-ProRule" id="PRU00335"/>
    </source>
</evidence>
<protein>
    <submittedName>
        <fullName evidence="4">TetR family transcriptional regulator</fullName>
    </submittedName>
</protein>
<dbReference type="PATRIC" id="fig|280871.6.peg.1719"/>
<accession>A0A0D1LN27</accession>
<sequence length="204" mass="22441">MTSALVTSTDAPETDDSVRARILDAALVQFEKVGVKKTTIEDIARQAGVDRVTVYRRVGSRDDVVAAVYDREVARVLAELAVIPARHDNLADLVADIFVTVITRWRNHPLATRMLTLEPERVLPRLTTDGAPTFAMAIAVTEAVFAQAIRDGLLPETPDIQARAEIVCRIVHSSILTRTGLIPLETDEELSAFARTYLMPIINP</sequence>
<dbReference type="InterPro" id="IPR001647">
    <property type="entry name" value="HTH_TetR"/>
</dbReference>
<gene>
    <name evidence="4" type="ORF">TL10_08315</name>
</gene>
<feature type="domain" description="HTH tetR-type" evidence="3">
    <location>
        <begin position="16"/>
        <end position="76"/>
    </location>
</feature>
<evidence type="ECO:0000313" key="5">
    <source>
        <dbReference type="Proteomes" id="UP000032221"/>
    </source>
</evidence>
<dbReference type="SUPFAM" id="SSF46689">
    <property type="entry name" value="Homeodomain-like"/>
    <property type="match status" value="1"/>
</dbReference>
<dbReference type="GO" id="GO:0003700">
    <property type="term" value="F:DNA-binding transcription factor activity"/>
    <property type="evidence" value="ECO:0007669"/>
    <property type="project" value="TreeGrafter"/>
</dbReference>
<organism evidence="4 5">
    <name type="scientific">Mycolicibacterium llatzerense</name>
    <dbReference type="NCBI Taxonomy" id="280871"/>
    <lineage>
        <taxon>Bacteria</taxon>
        <taxon>Bacillati</taxon>
        <taxon>Actinomycetota</taxon>
        <taxon>Actinomycetes</taxon>
        <taxon>Mycobacteriales</taxon>
        <taxon>Mycobacteriaceae</taxon>
        <taxon>Mycolicibacterium</taxon>
    </lineage>
</organism>
<dbReference type="PANTHER" id="PTHR30055:SF153">
    <property type="entry name" value="HTH-TYPE TRANSCRIPTIONAL REPRESSOR RV3405C"/>
    <property type="match status" value="1"/>
</dbReference>
<comment type="caution">
    <text evidence="4">The sequence shown here is derived from an EMBL/GenBank/DDBJ whole genome shotgun (WGS) entry which is preliminary data.</text>
</comment>
<dbReference type="PRINTS" id="PR00455">
    <property type="entry name" value="HTHTETR"/>
</dbReference>
<keyword evidence="1 2" id="KW-0238">DNA-binding</keyword>
<reference evidence="4 5" key="1">
    <citation type="submission" date="2015-01" db="EMBL/GenBank/DDBJ databases">
        <title>Genome sequence of Mycobacterium llatzerense and Mycobacterium immunogenum recovered from brain abscess.</title>
        <authorList>
            <person name="Greninger A.L."/>
            <person name="Langelier C."/>
            <person name="Cunningham G."/>
            <person name="Chiu C.Y."/>
            <person name="Miller S."/>
        </authorList>
    </citation>
    <scope>NUCLEOTIDE SEQUENCE [LARGE SCALE GENOMIC DNA]</scope>
    <source>
        <strain evidence="4 5">CLUC14</strain>
    </source>
</reference>
<proteinExistence type="predicted"/>
<evidence type="ECO:0000313" key="4">
    <source>
        <dbReference type="EMBL" id="KIU17356.1"/>
    </source>
</evidence>
<feature type="DNA-binding region" description="H-T-H motif" evidence="2">
    <location>
        <begin position="39"/>
        <end position="58"/>
    </location>
</feature>
<dbReference type="EMBL" id="JXST01000009">
    <property type="protein sequence ID" value="KIU17356.1"/>
    <property type="molecule type" value="Genomic_DNA"/>
</dbReference>
<dbReference type="OrthoDB" id="6077212at2"/>
<dbReference type="InterPro" id="IPR009057">
    <property type="entry name" value="Homeodomain-like_sf"/>
</dbReference>
<dbReference type="PANTHER" id="PTHR30055">
    <property type="entry name" value="HTH-TYPE TRANSCRIPTIONAL REGULATOR RUTR"/>
    <property type="match status" value="1"/>
</dbReference>
<dbReference type="Pfam" id="PF00440">
    <property type="entry name" value="TetR_N"/>
    <property type="match status" value="1"/>
</dbReference>
<dbReference type="Gene3D" id="1.10.357.10">
    <property type="entry name" value="Tetracycline Repressor, domain 2"/>
    <property type="match status" value="1"/>
</dbReference>
<dbReference type="AlphaFoldDB" id="A0A0D1LN27"/>
<dbReference type="GO" id="GO:0000976">
    <property type="term" value="F:transcription cis-regulatory region binding"/>
    <property type="evidence" value="ECO:0007669"/>
    <property type="project" value="TreeGrafter"/>
</dbReference>
<dbReference type="InterPro" id="IPR050109">
    <property type="entry name" value="HTH-type_TetR-like_transc_reg"/>
</dbReference>
<dbReference type="Proteomes" id="UP000032221">
    <property type="component" value="Unassembled WGS sequence"/>
</dbReference>
<evidence type="ECO:0000259" key="3">
    <source>
        <dbReference type="PROSITE" id="PS50977"/>
    </source>
</evidence>
<dbReference type="STRING" id="280871.TL10_08315"/>
<name>A0A0D1LN27_9MYCO</name>
<keyword evidence="5" id="KW-1185">Reference proteome</keyword>